<dbReference type="Proteomes" id="UP000014243">
    <property type="component" value="Unassembled WGS sequence"/>
</dbReference>
<accession>S2RF10</accession>
<dbReference type="PANTHER" id="PTHR44196">
    <property type="entry name" value="DEHYDROGENASE/REDUCTASE SDR FAMILY MEMBER 7B"/>
    <property type="match status" value="1"/>
</dbReference>
<dbReference type="PRINTS" id="PR00081">
    <property type="entry name" value="GDHRDH"/>
</dbReference>
<dbReference type="SUPFAM" id="SSF51735">
    <property type="entry name" value="NAD(P)-binding Rossmann-fold domains"/>
    <property type="match status" value="1"/>
</dbReference>
<reference evidence="3 4" key="1">
    <citation type="journal article" date="2013" name="PLoS ONE">
        <title>Lactobacillus paracasei comparative genomics: towards species pan-genome definition and exploitation of diversity.</title>
        <authorList>
            <person name="Smokvina T."/>
            <person name="Wels M."/>
            <person name="Polka J."/>
            <person name="Chervaux C."/>
            <person name="Brisse S."/>
            <person name="Boekhorst J."/>
            <person name="van Hylckama Vlieg J.E."/>
            <person name="Siezen R.J."/>
        </authorList>
    </citation>
    <scope>NUCLEOTIDE SEQUENCE [LARGE SCALE GENOMIC DNA]</scope>
    <source>
        <strain evidence="3 4">Lpp126</strain>
    </source>
</reference>
<protein>
    <submittedName>
        <fullName evidence="3">Ketoacyl reductase</fullName>
    </submittedName>
</protein>
<evidence type="ECO:0000313" key="4">
    <source>
        <dbReference type="Proteomes" id="UP000014243"/>
    </source>
</evidence>
<dbReference type="AlphaFoldDB" id="S2RF10"/>
<dbReference type="GO" id="GO:0016020">
    <property type="term" value="C:membrane"/>
    <property type="evidence" value="ECO:0007669"/>
    <property type="project" value="TreeGrafter"/>
</dbReference>
<dbReference type="PANTHER" id="PTHR44196:SF1">
    <property type="entry name" value="DEHYDROGENASE_REDUCTASE SDR FAMILY MEMBER 7B"/>
    <property type="match status" value="1"/>
</dbReference>
<sequence length="93" mass="9567">MNQHPTVVISGGSSGLGKAIGLEAAKQGATVVFLARRREKLRQAQAEASTLSGRPAYAFPVDVADPVAIEATVDQIHETVGPVDILVNAAGFG</sequence>
<evidence type="ECO:0000313" key="3">
    <source>
        <dbReference type="EMBL" id="EPC75905.1"/>
    </source>
</evidence>
<gene>
    <name evidence="3" type="ORF">Lpp126_08072</name>
</gene>
<evidence type="ECO:0000256" key="1">
    <source>
        <dbReference type="ARBA" id="ARBA00006484"/>
    </source>
</evidence>
<name>S2RF10_LACPA</name>
<comment type="similarity">
    <text evidence="1">Belongs to the short-chain dehydrogenases/reductases (SDR) family.</text>
</comment>
<evidence type="ECO:0000256" key="2">
    <source>
        <dbReference type="ARBA" id="ARBA00023002"/>
    </source>
</evidence>
<proteinExistence type="inferred from homology"/>
<dbReference type="InterPro" id="IPR036291">
    <property type="entry name" value="NAD(P)-bd_dom_sf"/>
</dbReference>
<organism evidence="3 4">
    <name type="scientific">Lacticaseibacillus paracasei subsp. paracasei Lpp126</name>
    <dbReference type="NCBI Taxonomy" id="1256206"/>
    <lineage>
        <taxon>Bacteria</taxon>
        <taxon>Bacillati</taxon>
        <taxon>Bacillota</taxon>
        <taxon>Bacilli</taxon>
        <taxon>Lactobacillales</taxon>
        <taxon>Lactobacillaceae</taxon>
        <taxon>Lacticaseibacillus</taxon>
    </lineage>
</organism>
<dbReference type="EMBL" id="ANKC01000572">
    <property type="protein sequence ID" value="EPC75905.1"/>
    <property type="molecule type" value="Genomic_DNA"/>
</dbReference>
<dbReference type="GO" id="GO:0016491">
    <property type="term" value="F:oxidoreductase activity"/>
    <property type="evidence" value="ECO:0007669"/>
    <property type="project" value="UniProtKB-KW"/>
</dbReference>
<feature type="non-terminal residue" evidence="3">
    <location>
        <position position="93"/>
    </location>
</feature>
<dbReference type="InterPro" id="IPR002347">
    <property type="entry name" value="SDR_fam"/>
</dbReference>
<dbReference type="Gene3D" id="3.40.50.720">
    <property type="entry name" value="NAD(P)-binding Rossmann-like Domain"/>
    <property type="match status" value="1"/>
</dbReference>
<comment type="caution">
    <text evidence="3">The sequence shown here is derived from an EMBL/GenBank/DDBJ whole genome shotgun (WGS) entry which is preliminary data.</text>
</comment>
<dbReference type="Pfam" id="PF00106">
    <property type="entry name" value="adh_short"/>
    <property type="match status" value="1"/>
</dbReference>
<keyword evidence="2" id="KW-0560">Oxidoreductase</keyword>